<comment type="subcellular location">
    <subcellularLocation>
        <location evidence="1 9">Nucleus</location>
    </subcellularLocation>
</comment>
<dbReference type="Pfam" id="PF06203">
    <property type="entry name" value="CCT"/>
    <property type="match status" value="1"/>
</dbReference>
<dbReference type="Pfam" id="PF00072">
    <property type="entry name" value="Response_reg"/>
    <property type="match status" value="1"/>
</dbReference>
<evidence type="ECO:0000256" key="9">
    <source>
        <dbReference type="PROSITE-ProRule" id="PRU00357"/>
    </source>
</evidence>
<dbReference type="PANTHER" id="PTHR43874:SF1">
    <property type="entry name" value="TWO-COMPONENT RESPONSE REGULATOR-LIKE APRR1"/>
    <property type="match status" value="1"/>
</dbReference>
<keyword evidence="6" id="KW-0804">Transcription</keyword>
<evidence type="ECO:0000256" key="2">
    <source>
        <dbReference type="ARBA" id="ARBA00010330"/>
    </source>
</evidence>
<dbReference type="GO" id="GO:0000160">
    <property type="term" value="P:phosphorelay signal transduction system"/>
    <property type="evidence" value="ECO:0007669"/>
    <property type="project" value="UniProtKB-KW"/>
</dbReference>
<feature type="compositionally biased region" description="Acidic residues" evidence="10">
    <location>
        <begin position="553"/>
        <end position="563"/>
    </location>
</feature>
<proteinExistence type="inferred from homology"/>
<feature type="domain" description="Response regulatory" evidence="11">
    <location>
        <begin position="38"/>
        <end position="156"/>
    </location>
</feature>
<evidence type="ECO:0000313" key="14">
    <source>
        <dbReference type="Proteomes" id="UP000289340"/>
    </source>
</evidence>
<keyword evidence="3" id="KW-0902">Two-component regulatory system</keyword>
<feature type="compositionally biased region" description="Polar residues" evidence="10">
    <location>
        <begin position="205"/>
        <end position="214"/>
    </location>
</feature>
<feature type="region of interest" description="Disordered" evidence="10">
    <location>
        <begin position="241"/>
        <end position="275"/>
    </location>
</feature>
<evidence type="ECO:0000259" key="12">
    <source>
        <dbReference type="PROSITE" id="PS51017"/>
    </source>
</evidence>
<evidence type="ECO:0000256" key="7">
    <source>
        <dbReference type="ARBA" id="ARBA00023242"/>
    </source>
</evidence>
<evidence type="ECO:0000256" key="4">
    <source>
        <dbReference type="ARBA" id="ARBA00023015"/>
    </source>
</evidence>
<gene>
    <name evidence="13" type="ORF">D0Y65_011080</name>
</gene>
<dbReference type="SMR" id="A0A445KIB9"/>
<keyword evidence="5" id="KW-0090">Biological rhythms</keyword>
<dbReference type="PROSITE" id="PS50110">
    <property type="entry name" value="RESPONSE_REGULATORY"/>
    <property type="match status" value="1"/>
</dbReference>
<dbReference type="GO" id="GO:0048511">
    <property type="term" value="P:rhythmic process"/>
    <property type="evidence" value="ECO:0007669"/>
    <property type="project" value="UniProtKB-KW"/>
</dbReference>
<comment type="caution">
    <text evidence="8">Lacks conserved residue(s) required for the propagation of feature annotation.</text>
</comment>
<feature type="region of interest" description="Disordered" evidence="10">
    <location>
        <begin position="338"/>
        <end position="398"/>
    </location>
</feature>
<dbReference type="SMART" id="SM00448">
    <property type="entry name" value="REC"/>
    <property type="match status" value="1"/>
</dbReference>
<dbReference type="Proteomes" id="UP000289340">
    <property type="component" value="Chromosome 5"/>
</dbReference>
<evidence type="ECO:0000256" key="10">
    <source>
        <dbReference type="SAM" id="MobiDB-lite"/>
    </source>
</evidence>
<organism evidence="13 14">
    <name type="scientific">Glycine soja</name>
    <name type="common">Wild soybean</name>
    <dbReference type="NCBI Taxonomy" id="3848"/>
    <lineage>
        <taxon>Eukaryota</taxon>
        <taxon>Viridiplantae</taxon>
        <taxon>Streptophyta</taxon>
        <taxon>Embryophyta</taxon>
        <taxon>Tracheophyta</taxon>
        <taxon>Spermatophyta</taxon>
        <taxon>Magnoliopsida</taxon>
        <taxon>eudicotyledons</taxon>
        <taxon>Gunneridae</taxon>
        <taxon>Pentapetalae</taxon>
        <taxon>rosids</taxon>
        <taxon>fabids</taxon>
        <taxon>Fabales</taxon>
        <taxon>Fabaceae</taxon>
        <taxon>Papilionoideae</taxon>
        <taxon>50 kb inversion clade</taxon>
        <taxon>NPAAA clade</taxon>
        <taxon>indigoferoid/millettioid clade</taxon>
        <taxon>Phaseoleae</taxon>
        <taxon>Glycine</taxon>
        <taxon>Glycine subgen. Soja</taxon>
    </lineage>
</organism>
<dbReference type="Gramene" id="XM_028375566.1">
    <property type="protein sequence ID" value="XP_028231367.1"/>
    <property type="gene ID" value="LOC114411841"/>
</dbReference>
<dbReference type="GO" id="GO:0005634">
    <property type="term" value="C:nucleus"/>
    <property type="evidence" value="ECO:0007669"/>
    <property type="project" value="UniProtKB-SubCell"/>
</dbReference>
<dbReference type="GO" id="GO:0009736">
    <property type="term" value="P:cytokinin-activated signaling pathway"/>
    <property type="evidence" value="ECO:0007669"/>
    <property type="project" value="InterPro"/>
</dbReference>
<dbReference type="InterPro" id="IPR001789">
    <property type="entry name" value="Sig_transdc_resp-reg_receiver"/>
</dbReference>
<comment type="caution">
    <text evidence="13">The sequence shown here is derived from an EMBL/GenBank/DDBJ whole genome shotgun (WGS) entry which is preliminary data.</text>
</comment>
<dbReference type="InterPro" id="IPR010402">
    <property type="entry name" value="CCT_domain"/>
</dbReference>
<comment type="similarity">
    <text evidence="2">Belongs to the ARR-like family.</text>
</comment>
<evidence type="ECO:0000256" key="5">
    <source>
        <dbReference type="ARBA" id="ARBA00023108"/>
    </source>
</evidence>
<evidence type="ECO:0000313" key="13">
    <source>
        <dbReference type="EMBL" id="RZC10653.1"/>
    </source>
</evidence>
<reference evidence="13 14" key="1">
    <citation type="submission" date="2018-09" db="EMBL/GenBank/DDBJ databases">
        <title>A high-quality reference genome of wild soybean provides a powerful tool to mine soybean genomes.</title>
        <authorList>
            <person name="Xie M."/>
            <person name="Chung C.Y.L."/>
            <person name="Li M.-W."/>
            <person name="Wong F.-L."/>
            <person name="Chan T.-F."/>
            <person name="Lam H.-M."/>
        </authorList>
    </citation>
    <scope>NUCLEOTIDE SEQUENCE [LARGE SCALE GENOMIC DNA]</scope>
    <source>
        <strain evidence="14">cv. W05</strain>
        <tissue evidence="13">Hypocotyl of etiolated seedlings</tissue>
    </source>
</reference>
<dbReference type="InterPro" id="IPR045279">
    <property type="entry name" value="ARR-like"/>
</dbReference>
<keyword evidence="14" id="KW-1185">Reference proteome</keyword>
<dbReference type="Gene3D" id="3.40.50.2300">
    <property type="match status" value="1"/>
</dbReference>
<dbReference type="InterPro" id="IPR011006">
    <property type="entry name" value="CheY-like_superfamily"/>
</dbReference>
<keyword evidence="7 9" id="KW-0539">Nucleus</keyword>
<evidence type="ECO:0000256" key="6">
    <source>
        <dbReference type="ARBA" id="ARBA00023163"/>
    </source>
</evidence>
<dbReference type="AlphaFoldDB" id="A0A445KIB9"/>
<dbReference type="SUPFAM" id="SSF52172">
    <property type="entry name" value="CheY-like"/>
    <property type="match status" value="1"/>
</dbReference>
<evidence type="ECO:0000256" key="3">
    <source>
        <dbReference type="ARBA" id="ARBA00023012"/>
    </source>
</evidence>
<dbReference type="PANTHER" id="PTHR43874">
    <property type="entry name" value="TWO-COMPONENT RESPONSE REGULATOR"/>
    <property type="match status" value="1"/>
</dbReference>
<feature type="region of interest" description="Disordered" evidence="10">
    <location>
        <begin position="185"/>
        <end position="214"/>
    </location>
</feature>
<protein>
    <submittedName>
        <fullName evidence="13">Two-component response regulator-like APRR1 isoform A</fullName>
    </submittedName>
</protein>
<dbReference type="PROSITE" id="PS51017">
    <property type="entry name" value="CCT"/>
    <property type="match status" value="1"/>
</dbReference>
<evidence type="ECO:0000256" key="8">
    <source>
        <dbReference type="PROSITE-ProRule" id="PRU00169"/>
    </source>
</evidence>
<evidence type="ECO:0000259" key="11">
    <source>
        <dbReference type="PROSITE" id="PS50110"/>
    </source>
</evidence>
<name>A0A445KIB9_GLYSO</name>
<sequence length="575" mass="64198">MDAETETEELINLNDKSSNFGGNNSKSGDGFIDRSKVRILLCDNDSKSSEEVFALLLGCSYQVTSVRSARQVIDALNAEGQYIDIILAEVDLPIKKGMKLLKYIARDKELCRIPVIMMSAQDEVSIVVKCLRLGAADYLVKPLRTNELLNLWTHMWRRRRMLGLVENNILTYDFDLVASDPSDANTNSTTLFSDDTDDKSKRSTNPETGVSIQQEQEASIATIAAVVVELPNALLSEYQPDVPGISDRRTVAATPRQHPSSSRTNDGHFLSGPKKSELKIGESSAFFTYVKATTLKRNVEESAHVDNTTTTEVRVEDMNQACTEQGGNDLKTHENEEMFENHSQDDLPSSNSIPDSFSIERSCTPPASTEVSQQKHYKEEHSQGVVHPRNGSHGSGPAQHAYPYYISGVVNHVMMPSSAQLYQKNIQDLQSHAGSSMIAQYNHLPQCPPHANGMTSFPYYPMSICLQPGQISTNSWPSLGSSSSCEVKISKVDRREAALVKFRQKRKERCFDKKIRYVNRKRLAERRPRVRGQFVRKLNGINVDLNGQPASTDYDEDDEEEEDNHGARDSSPEDA</sequence>
<accession>A0A445KIB9</accession>
<keyword evidence="4" id="KW-0805">Transcription regulation</keyword>
<dbReference type="EMBL" id="QZWG01000005">
    <property type="protein sequence ID" value="RZC10653.1"/>
    <property type="molecule type" value="Genomic_DNA"/>
</dbReference>
<feature type="region of interest" description="Disordered" evidence="10">
    <location>
        <begin position="541"/>
        <end position="575"/>
    </location>
</feature>
<feature type="compositionally biased region" description="Basic and acidic residues" evidence="10">
    <location>
        <begin position="564"/>
        <end position="575"/>
    </location>
</feature>
<feature type="compositionally biased region" description="Polar residues" evidence="10">
    <location>
        <begin position="346"/>
        <end position="374"/>
    </location>
</feature>
<feature type="domain" description="CCT" evidence="12">
    <location>
        <begin position="495"/>
        <end position="537"/>
    </location>
</feature>
<evidence type="ECO:0000256" key="1">
    <source>
        <dbReference type="ARBA" id="ARBA00004123"/>
    </source>
</evidence>